<protein>
    <submittedName>
        <fullName evidence="2">Uncharacterized protein</fullName>
    </submittedName>
</protein>
<dbReference type="Proteomes" id="UP000053958">
    <property type="component" value="Unassembled WGS sequence"/>
</dbReference>
<name>A0A0F4YYD1_RASE3</name>
<feature type="compositionally biased region" description="Polar residues" evidence="1">
    <location>
        <begin position="335"/>
        <end position="344"/>
    </location>
</feature>
<feature type="compositionally biased region" description="Low complexity" evidence="1">
    <location>
        <begin position="94"/>
        <end position="118"/>
    </location>
</feature>
<feature type="region of interest" description="Disordered" evidence="1">
    <location>
        <begin position="228"/>
        <end position="295"/>
    </location>
</feature>
<sequence>MSAEAVTRKRGRPRKTPAEKADDAPSTAVTRKKAAAAKKPLDIDDNQADPTKEPPRAASSGRNRASKKTKASDSAETQGAGQEQSSSAEKATRANSSQDSTAASAAGSSSSSASSTSSQILTEIEKRWKAKDEKVRNQESSPAAELSDHQPEIPTDEATSSKDRDQKGSRPDLEFPESEQKPEGVSNRRIAPAAESATAAPSKIIEALAVETASNPVVSATTPEIKASSVLSSSMANQQPQVSSSASTAGASSQSGPSSQKPKVLSPQEIKELGSRRTPPPRPKDIRQTPEYKAAARRWTSTIVALPILFYTSWVLYERVYGGKKPKHLIDRSQPPAQTNESEK</sequence>
<feature type="compositionally biased region" description="Polar residues" evidence="1">
    <location>
        <begin position="72"/>
        <end position="89"/>
    </location>
</feature>
<dbReference type="STRING" id="1408163.A0A0F4YYD1"/>
<dbReference type="RefSeq" id="XP_013329458.1">
    <property type="nucleotide sequence ID" value="XM_013474004.1"/>
</dbReference>
<keyword evidence="3" id="KW-1185">Reference proteome</keyword>
<dbReference type="GeneID" id="25315491"/>
<dbReference type="AlphaFoldDB" id="A0A0F4YYD1"/>
<evidence type="ECO:0000313" key="3">
    <source>
        <dbReference type="Proteomes" id="UP000053958"/>
    </source>
</evidence>
<reference evidence="2 3" key="1">
    <citation type="submission" date="2015-04" db="EMBL/GenBank/DDBJ databases">
        <authorList>
            <person name="Heijne W.H."/>
            <person name="Fedorova N.D."/>
            <person name="Nierman W.C."/>
            <person name="Vollebregt A.W."/>
            <person name="Zhao Z."/>
            <person name="Wu L."/>
            <person name="Kumar M."/>
            <person name="Stam H."/>
            <person name="van den Berg M.A."/>
            <person name="Pel H.J."/>
        </authorList>
    </citation>
    <scope>NUCLEOTIDE SEQUENCE [LARGE SCALE GENOMIC DNA]</scope>
    <source>
        <strain evidence="2 3">CBS 393.64</strain>
    </source>
</reference>
<feature type="region of interest" description="Disordered" evidence="1">
    <location>
        <begin position="1"/>
        <end position="201"/>
    </location>
</feature>
<accession>A0A0F4YYD1</accession>
<feature type="region of interest" description="Disordered" evidence="1">
    <location>
        <begin position="325"/>
        <end position="344"/>
    </location>
</feature>
<comment type="caution">
    <text evidence="2">The sequence shown here is derived from an EMBL/GenBank/DDBJ whole genome shotgun (WGS) entry which is preliminary data.</text>
</comment>
<feature type="compositionally biased region" description="Low complexity" evidence="1">
    <location>
        <begin position="191"/>
        <end position="201"/>
    </location>
</feature>
<feature type="compositionally biased region" description="Low complexity" evidence="1">
    <location>
        <begin position="243"/>
        <end position="263"/>
    </location>
</feature>
<feature type="compositionally biased region" description="Polar residues" evidence="1">
    <location>
        <begin position="229"/>
        <end position="242"/>
    </location>
</feature>
<evidence type="ECO:0000313" key="2">
    <source>
        <dbReference type="EMBL" id="KKA22846.1"/>
    </source>
</evidence>
<dbReference type="OrthoDB" id="3784821at2759"/>
<dbReference type="EMBL" id="LASV01000122">
    <property type="protein sequence ID" value="KKA22846.1"/>
    <property type="molecule type" value="Genomic_DNA"/>
</dbReference>
<feature type="compositionally biased region" description="Basic and acidic residues" evidence="1">
    <location>
        <begin position="123"/>
        <end position="137"/>
    </location>
</feature>
<organism evidence="2 3">
    <name type="scientific">Rasamsonia emersonii (strain ATCC 16479 / CBS 393.64 / IMI 116815)</name>
    <dbReference type="NCBI Taxonomy" id="1408163"/>
    <lineage>
        <taxon>Eukaryota</taxon>
        <taxon>Fungi</taxon>
        <taxon>Dikarya</taxon>
        <taxon>Ascomycota</taxon>
        <taxon>Pezizomycotina</taxon>
        <taxon>Eurotiomycetes</taxon>
        <taxon>Eurotiomycetidae</taxon>
        <taxon>Eurotiales</taxon>
        <taxon>Trichocomaceae</taxon>
        <taxon>Rasamsonia</taxon>
    </lineage>
</organism>
<feature type="compositionally biased region" description="Basic and acidic residues" evidence="1">
    <location>
        <begin position="159"/>
        <end position="182"/>
    </location>
</feature>
<gene>
    <name evidence="2" type="ORF">T310_3141</name>
</gene>
<evidence type="ECO:0000256" key="1">
    <source>
        <dbReference type="SAM" id="MobiDB-lite"/>
    </source>
</evidence>
<proteinExistence type="predicted"/>